<reference evidence="9" key="1">
    <citation type="submission" date="2020-07" db="EMBL/GenBank/DDBJ databases">
        <authorList>
            <person name="Lin J."/>
        </authorList>
    </citation>
    <scope>NUCLEOTIDE SEQUENCE</scope>
</reference>
<feature type="compositionally biased region" description="Low complexity" evidence="7">
    <location>
        <begin position="61"/>
        <end position="70"/>
    </location>
</feature>
<dbReference type="AlphaFoldDB" id="A0A6V7QNK6"/>
<evidence type="ECO:0000256" key="2">
    <source>
        <dbReference type="ARBA" id="ARBA00022491"/>
    </source>
</evidence>
<dbReference type="InterPro" id="IPR038933">
    <property type="entry name" value="Ovate"/>
</dbReference>
<proteinExistence type="predicted"/>
<evidence type="ECO:0000259" key="8">
    <source>
        <dbReference type="PROSITE" id="PS51754"/>
    </source>
</evidence>
<protein>
    <recommendedName>
        <fullName evidence="6">Transcription repressor</fullName>
    </recommendedName>
    <alternativeName>
        <fullName evidence="6">Ovate family protein</fullName>
    </alternativeName>
</protein>
<feature type="compositionally biased region" description="Low complexity" evidence="7">
    <location>
        <begin position="27"/>
        <end position="41"/>
    </location>
</feature>
<dbReference type="NCBIfam" id="TIGR01568">
    <property type="entry name" value="A_thal_3678"/>
    <property type="match status" value="1"/>
</dbReference>
<dbReference type="GO" id="GO:0045892">
    <property type="term" value="P:negative regulation of DNA-templated transcription"/>
    <property type="evidence" value="ECO:0007669"/>
    <property type="project" value="UniProtKB-UniRule"/>
</dbReference>
<evidence type="ECO:0000256" key="6">
    <source>
        <dbReference type="RuleBase" id="RU367028"/>
    </source>
</evidence>
<comment type="function">
    <text evidence="6">Transcriptional repressor that regulates multiple aspects of plant growth and development.</text>
</comment>
<keyword evidence="4 6" id="KW-0804">Transcription</keyword>
<keyword evidence="5 6" id="KW-0539">Nucleus</keyword>
<evidence type="ECO:0000256" key="4">
    <source>
        <dbReference type="ARBA" id="ARBA00023163"/>
    </source>
</evidence>
<gene>
    <name evidence="9" type="ORF">CB5_LOCUS27799</name>
</gene>
<dbReference type="EMBL" id="LR862137">
    <property type="protein sequence ID" value="CAD1844588.1"/>
    <property type="molecule type" value="Genomic_DNA"/>
</dbReference>
<evidence type="ECO:0000256" key="5">
    <source>
        <dbReference type="ARBA" id="ARBA00023242"/>
    </source>
</evidence>
<dbReference type="InterPro" id="IPR006458">
    <property type="entry name" value="Ovate_C"/>
</dbReference>
<accession>A0A6V7QNK6</accession>
<comment type="subcellular location">
    <subcellularLocation>
        <location evidence="1 6">Nucleus</location>
    </subcellularLocation>
</comment>
<dbReference type="PANTHER" id="PTHR33057:SF70">
    <property type="entry name" value="TRANSCRIPTION REPRESSOR-RELATED"/>
    <property type="match status" value="1"/>
</dbReference>
<evidence type="ECO:0000256" key="3">
    <source>
        <dbReference type="ARBA" id="ARBA00023015"/>
    </source>
</evidence>
<dbReference type="Pfam" id="PF04844">
    <property type="entry name" value="Ovate"/>
    <property type="match status" value="1"/>
</dbReference>
<sequence>MSPGAAKKRSTRSSLMGLGCGCKDAKSVSVSLSASDTSTATPRRPRHNSSSAETLTLPSTSSCSDAAADDLGPQIGSSASTPSFSGLLRELGELEQSVMSLPTSAIVDDGAAEERRKKIPIHRRVEEESVAVVKESEDPLGDFRRSMLQMIVEKEIVSGAELRELLRRFLALNSPHHHDLILRAFADIWDDVFAGYNDHTPDLIRHTHRRYPPPPPPPF</sequence>
<evidence type="ECO:0000256" key="1">
    <source>
        <dbReference type="ARBA" id="ARBA00004123"/>
    </source>
</evidence>
<feature type="compositionally biased region" description="Polar residues" evidence="7">
    <location>
        <begin position="48"/>
        <end position="60"/>
    </location>
</feature>
<dbReference type="PANTHER" id="PTHR33057">
    <property type="entry name" value="TRANSCRIPTION REPRESSOR OFP7-RELATED"/>
    <property type="match status" value="1"/>
</dbReference>
<organism evidence="9">
    <name type="scientific">Ananas comosus var. bracteatus</name>
    <name type="common">red pineapple</name>
    <dbReference type="NCBI Taxonomy" id="296719"/>
    <lineage>
        <taxon>Eukaryota</taxon>
        <taxon>Viridiplantae</taxon>
        <taxon>Streptophyta</taxon>
        <taxon>Embryophyta</taxon>
        <taxon>Tracheophyta</taxon>
        <taxon>Spermatophyta</taxon>
        <taxon>Magnoliopsida</taxon>
        <taxon>Liliopsida</taxon>
        <taxon>Poales</taxon>
        <taxon>Bromeliaceae</taxon>
        <taxon>Bromelioideae</taxon>
        <taxon>Ananas</taxon>
    </lineage>
</organism>
<dbReference type="GO" id="GO:0005634">
    <property type="term" value="C:nucleus"/>
    <property type="evidence" value="ECO:0007669"/>
    <property type="project" value="UniProtKB-SubCell"/>
</dbReference>
<evidence type="ECO:0000256" key="7">
    <source>
        <dbReference type="SAM" id="MobiDB-lite"/>
    </source>
</evidence>
<feature type="compositionally biased region" description="Basic residues" evidence="7">
    <location>
        <begin position="1"/>
        <end position="11"/>
    </location>
</feature>
<feature type="domain" description="OVATE" evidence="8">
    <location>
        <begin position="132"/>
        <end position="191"/>
    </location>
</feature>
<keyword evidence="2 6" id="KW-0678">Repressor</keyword>
<name>A0A6V7QNK6_ANACO</name>
<keyword evidence="3 6" id="KW-0805">Transcription regulation</keyword>
<dbReference type="PROSITE" id="PS51754">
    <property type="entry name" value="OVATE"/>
    <property type="match status" value="1"/>
</dbReference>
<evidence type="ECO:0000313" key="9">
    <source>
        <dbReference type="EMBL" id="CAD1844588.1"/>
    </source>
</evidence>
<feature type="region of interest" description="Disordered" evidence="7">
    <location>
        <begin position="1"/>
        <end position="78"/>
    </location>
</feature>